<evidence type="ECO:0000313" key="2">
    <source>
        <dbReference type="EMBL" id="HIW08699.1"/>
    </source>
</evidence>
<keyword evidence="1" id="KW-1133">Transmembrane helix</keyword>
<keyword evidence="1" id="KW-0812">Transmembrane</keyword>
<evidence type="ECO:0000313" key="3">
    <source>
        <dbReference type="Proteomes" id="UP000823933"/>
    </source>
</evidence>
<dbReference type="EMBL" id="DXHQ01000059">
    <property type="protein sequence ID" value="HIW08699.1"/>
    <property type="molecule type" value="Genomic_DNA"/>
</dbReference>
<organism evidence="2 3">
    <name type="scientific">Candidatus Faecalibacterium intestinigallinarum</name>
    <dbReference type="NCBI Taxonomy" id="2838581"/>
    <lineage>
        <taxon>Bacteria</taxon>
        <taxon>Bacillati</taxon>
        <taxon>Bacillota</taxon>
        <taxon>Clostridia</taxon>
        <taxon>Eubacteriales</taxon>
        <taxon>Oscillospiraceae</taxon>
        <taxon>Faecalibacterium</taxon>
    </lineage>
</organism>
<comment type="caution">
    <text evidence="2">The sequence shown here is derived from an EMBL/GenBank/DDBJ whole genome shotgun (WGS) entry which is preliminary data.</text>
</comment>
<evidence type="ECO:0000256" key="1">
    <source>
        <dbReference type="SAM" id="Phobius"/>
    </source>
</evidence>
<protein>
    <recommendedName>
        <fullName evidence="4">Extracellular solute-binding protein</fullName>
    </recommendedName>
</protein>
<feature type="transmembrane region" description="Helical" evidence="1">
    <location>
        <begin position="28"/>
        <end position="50"/>
    </location>
</feature>
<name>A0A9D1Q9V3_9FIRM</name>
<keyword evidence="1" id="KW-0472">Membrane</keyword>
<dbReference type="Proteomes" id="UP000823933">
    <property type="component" value="Unassembled WGS sequence"/>
</dbReference>
<gene>
    <name evidence="2" type="ORF">H9890_04770</name>
</gene>
<evidence type="ECO:0008006" key="4">
    <source>
        <dbReference type="Google" id="ProtNLM"/>
    </source>
</evidence>
<sequence length="202" mass="22050">MPPLPDRTRQELAALRGLHGRKRLAHIWAYYKAPIVIALILLYIAGYAVYRQATRKEDALYLALVNVEPGAALTEQLTEGFAQAQDFTPKQQVYLYTGLLLSEREGADQEYVYASEMRITAAVTAQRLDVLLMNAEARDAFAAQGYLADLSQIAPGLAGRWLDVSAAPAIEAAGFPEAVYLGVLANAPHPGRAAAFIDYLLT</sequence>
<accession>A0A9D1Q9V3</accession>
<proteinExistence type="predicted"/>
<dbReference type="Gene3D" id="3.40.190.10">
    <property type="entry name" value="Periplasmic binding protein-like II"/>
    <property type="match status" value="1"/>
</dbReference>
<reference evidence="2" key="1">
    <citation type="journal article" date="2021" name="PeerJ">
        <title>Extensive microbial diversity within the chicken gut microbiome revealed by metagenomics and culture.</title>
        <authorList>
            <person name="Gilroy R."/>
            <person name="Ravi A."/>
            <person name="Getino M."/>
            <person name="Pursley I."/>
            <person name="Horton D.L."/>
            <person name="Alikhan N.F."/>
            <person name="Baker D."/>
            <person name="Gharbi K."/>
            <person name="Hall N."/>
            <person name="Watson M."/>
            <person name="Adriaenssens E.M."/>
            <person name="Foster-Nyarko E."/>
            <person name="Jarju S."/>
            <person name="Secka A."/>
            <person name="Antonio M."/>
            <person name="Oren A."/>
            <person name="Chaudhuri R.R."/>
            <person name="La Ragione R."/>
            <person name="Hildebrand F."/>
            <person name="Pallen M.J."/>
        </authorList>
    </citation>
    <scope>NUCLEOTIDE SEQUENCE</scope>
    <source>
        <strain evidence="2">ChiHcolR34-3080</strain>
    </source>
</reference>
<dbReference type="AlphaFoldDB" id="A0A9D1Q9V3"/>
<reference evidence="2" key="2">
    <citation type="submission" date="2021-04" db="EMBL/GenBank/DDBJ databases">
        <authorList>
            <person name="Gilroy R."/>
        </authorList>
    </citation>
    <scope>NUCLEOTIDE SEQUENCE</scope>
    <source>
        <strain evidence="2">ChiHcolR34-3080</strain>
    </source>
</reference>